<accession>A0A811QKD5</accession>
<proteinExistence type="predicted"/>
<dbReference type="Gene3D" id="2.70.98.10">
    <property type="match status" value="1"/>
</dbReference>
<dbReference type="PANTHER" id="PTHR11122">
    <property type="entry name" value="APOSPORY-ASSOCIATED PROTEIN C-RELATED"/>
    <property type="match status" value="1"/>
</dbReference>
<evidence type="ECO:0000313" key="3">
    <source>
        <dbReference type="Proteomes" id="UP000604825"/>
    </source>
</evidence>
<dbReference type="InterPro" id="IPR008183">
    <property type="entry name" value="Aldose_1/G6P_1-epimerase"/>
</dbReference>
<evidence type="ECO:0000313" key="2">
    <source>
        <dbReference type="EMBL" id="CAD6258035.1"/>
    </source>
</evidence>
<protein>
    <recommendedName>
        <fullName evidence="4">Glucose-6-phosphate 1-epimerase</fullName>
    </recommendedName>
</protein>
<feature type="region of interest" description="Disordered" evidence="1">
    <location>
        <begin position="34"/>
        <end position="79"/>
    </location>
</feature>
<dbReference type="AlphaFoldDB" id="A0A811QKD5"/>
<dbReference type="GO" id="GO:0047938">
    <property type="term" value="F:glucose-6-phosphate 1-epimerase activity"/>
    <property type="evidence" value="ECO:0007669"/>
    <property type="project" value="TreeGrafter"/>
</dbReference>
<dbReference type="GO" id="GO:0005975">
    <property type="term" value="P:carbohydrate metabolic process"/>
    <property type="evidence" value="ECO:0007669"/>
    <property type="project" value="InterPro"/>
</dbReference>
<dbReference type="SUPFAM" id="SSF74650">
    <property type="entry name" value="Galactose mutarotase-like"/>
    <property type="match status" value="1"/>
</dbReference>
<organism evidence="2 3">
    <name type="scientific">Miscanthus lutarioriparius</name>
    <dbReference type="NCBI Taxonomy" id="422564"/>
    <lineage>
        <taxon>Eukaryota</taxon>
        <taxon>Viridiplantae</taxon>
        <taxon>Streptophyta</taxon>
        <taxon>Embryophyta</taxon>
        <taxon>Tracheophyta</taxon>
        <taxon>Spermatophyta</taxon>
        <taxon>Magnoliopsida</taxon>
        <taxon>Liliopsida</taxon>
        <taxon>Poales</taxon>
        <taxon>Poaceae</taxon>
        <taxon>PACMAD clade</taxon>
        <taxon>Panicoideae</taxon>
        <taxon>Andropogonodae</taxon>
        <taxon>Andropogoneae</taxon>
        <taxon>Saccharinae</taxon>
        <taxon>Miscanthus</taxon>
    </lineage>
</organism>
<evidence type="ECO:0008006" key="4">
    <source>
        <dbReference type="Google" id="ProtNLM"/>
    </source>
</evidence>
<name>A0A811QKD5_9POAL</name>
<dbReference type="InterPro" id="IPR014718">
    <property type="entry name" value="GH-type_carb-bd"/>
</dbReference>
<sequence>MIRCRRRLSCARCLGRGQCRQAGPLLKPATADLEEPATTPLPCPALPIHRPSTSSGPTGLEEGEESREGRPPVPPPLPPIDLHGPLTTFSSHSLKHVFAFSEVRVEGLKTLNYLDNLQSKNRCTEQGDAVVFESEVDKVYLSAPPKIVIIDHEKKRTFVLRKEGLPDVVVWNPWDRKAKAMPDFGDEEYKSMLCVGAAAIEKPITLKPGEEWIGKQEISAVPSSYSSRQLDPELIRRMHTI</sequence>
<reference evidence="2" key="1">
    <citation type="submission" date="2020-10" db="EMBL/GenBank/DDBJ databases">
        <authorList>
            <person name="Han B."/>
            <person name="Lu T."/>
            <person name="Zhao Q."/>
            <person name="Huang X."/>
            <person name="Zhao Y."/>
        </authorList>
    </citation>
    <scope>NUCLEOTIDE SEQUENCE</scope>
</reference>
<comment type="caution">
    <text evidence="2">The sequence shown here is derived from an EMBL/GenBank/DDBJ whole genome shotgun (WGS) entry which is preliminary data.</text>
</comment>
<dbReference type="Pfam" id="PF01263">
    <property type="entry name" value="Aldose_epim"/>
    <property type="match status" value="1"/>
</dbReference>
<evidence type="ECO:0000256" key="1">
    <source>
        <dbReference type="SAM" id="MobiDB-lite"/>
    </source>
</evidence>
<dbReference type="GO" id="GO:0005737">
    <property type="term" value="C:cytoplasm"/>
    <property type="evidence" value="ECO:0007669"/>
    <property type="project" value="TreeGrafter"/>
</dbReference>
<dbReference type="InterPro" id="IPR011013">
    <property type="entry name" value="Gal_mutarotase_sf_dom"/>
</dbReference>
<dbReference type="PANTHER" id="PTHR11122:SF19">
    <property type="entry name" value="GLUCOSE-6-PHOSPHATE 1-EPIMERASE"/>
    <property type="match status" value="1"/>
</dbReference>
<gene>
    <name evidence="2" type="ORF">NCGR_LOCUS41518</name>
</gene>
<dbReference type="GO" id="GO:0030246">
    <property type="term" value="F:carbohydrate binding"/>
    <property type="evidence" value="ECO:0007669"/>
    <property type="project" value="InterPro"/>
</dbReference>
<dbReference type="EMBL" id="CAJGYO010000010">
    <property type="protein sequence ID" value="CAD6258035.1"/>
    <property type="molecule type" value="Genomic_DNA"/>
</dbReference>
<keyword evidence="3" id="KW-1185">Reference proteome</keyword>
<dbReference type="OrthoDB" id="771209at2759"/>
<dbReference type="Proteomes" id="UP000604825">
    <property type="component" value="Unassembled WGS sequence"/>
</dbReference>